<keyword evidence="3" id="KW-1185">Reference proteome</keyword>
<dbReference type="Proteomes" id="UP000199475">
    <property type="component" value="Unassembled WGS sequence"/>
</dbReference>
<proteinExistence type="predicted"/>
<accession>A0A1G9JPD8</accession>
<evidence type="ECO:0000313" key="3">
    <source>
        <dbReference type="Proteomes" id="UP000199475"/>
    </source>
</evidence>
<dbReference type="CDD" id="cd02440">
    <property type="entry name" value="AdoMet_MTases"/>
    <property type="match status" value="1"/>
</dbReference>
<protein>
    <submittedName>
        <fullName evidence="2">Tellurite resistance protein TehB</fullName>
    </submittedName>
</protein>
<organism evidence="2 3">
    <name type="scientific">Tessaracoccus oleiagri</name>
    <dbReference type="NCBI Taxonomy" id="686624"/>
    <lineage>
        <taxon>Bacteria</taxon>
        <taxon>Bacillati</taxon>
        <taxon>Actinomycetota</taxon>
        <taxon>Actinomycetes</taxon>
        <taxon>Propionibacteriales</taxon>
        <taxon>Propionibacteriaceae</taxon>
        <taxon>Tessaracoccus</taxon>
    </lineage>
</organism>
<dbReference type="EMBL" id="FNGP01000002">
    <property type="protein sequence ID" value="SDL39172.1"/>
    <property type="molecule type" value="Genomic_DNA"/>
</dbReference>
<dbReference type="STRING" id="686624.SAMN04488242_1374"/>
<reference evidence="2 3" key="1">
    <citation type="submission" date="2016-10" db="EMBL/GenBank/DDBJ databases">
        <authorList>
            <person name="de Groot N.N."/>
        </authorList>
    </citation>
    <scope>NUCLEOTIDE SEQUENCE [LARGE SCALE GENOMIC DNA]</scope>
    <source>
        <strain evidence="2 3">CGMCC 1.9159</strain>
    </source>
</reference>
<sequence length="204" mass="22243">MTVDWDARFAAEGYVYGEEPNDFLREHAKLLRPRSRLLCVGDGEGRNGVFLAGLGHDVVSLDQSAAGLAKAEALARRRGVAVETWHVDLADYVHHPAPVRPWDAVVSIFCHLPAELGHAVARTLTAQTRAGGVLLLEAYTRAQPAFGTGGPKDPALLVTRAQVQDDWSEGWELDVRLVERRLNEGRLHNGLSSVVQAIGLRSRG</sequence>
<dbReference type="Pfam" id="PF13649">
    <property type="entry name" value="Methyltransf_25"/>
    <property type="match status" value="1"/>
</dbReference>
<dbReference type="AlphaFoldDB" id="A0A1G9JPD8"/>
<name>A0A1G9JPD8_9ACTN</name>
<evidence type="ECO:0000259" key="1">
    <source>
        <dbReference type="Pfam" id="PF13649"/>
    </source>
</evidence>
<dbReference type="RefSeq" id="WP_093250268.1">
    <property type="nucleotide sequence ID" value="NZ_FNGP01000002.1"/>
</dbReference>
<feature type="domain" description="Methyltransferase" evidence="1">
    <location>
        <begin position="38"/>
        <end position="132"/>
    </location>
</feature>
<dbReference type="InterPro" id="IPR041698">
    <property type="entry name" value="Methyltransf_25"/>
</dbReference>
<dbReference type="Gene3D" id="3.40.50.150">
    <property type="entry name" value="Vaccinia Virus protein VP39"/>
    <property type="match status" value="1"/>
</dbReference>
<gene>
    <name evidence="2" type="ORF">SAMN04488242_1374</name>
</gene>
<dbReference type="InterPro" id="IPR029063">
    <property type="entry name" value="SAM-dependent_MTases_sf"/>
</dbReference>
<evidence type="ECO:0000313" key="2">
    <source>
        <dbReference type="EMBL" id="SDL39172.1"/>
    </source>
</evidence>
<dbReference type="SUPFAM" id="SSF53335">
    <property type="entry name" value="S-adenosyl-L-methionine-dependent methyltransferases"/>
    <property type="match status" value="1"/>
</dbReference>
<dbReference type="OrthoDB" id="9786503at2"/>